<dbReference type="HOGENOM" id="CLU_1929610_0_0_1"/>
<dbReference type="InterPro" id="IPR019019">
    <property type="entry name" value="H-type_lectin_domain"/>
</dbReference>
<dbReference type="Pfam" id="PF09458">
    <property type="entry name" value="H_lectin"/>
    <property type="match status" value="1"/>
</dbReference>
<evidence type="ECO:0000259" key="1">
    <source>
        <dbReference type="Pfam" id="PF09458"/>
    </source>
</evidence>
<sequence>MSDLLTDREKSASVDTIKYQGGFISLIPAYFIKDNCMEMLSSQSESGTVTHYGFKPTAKWPHSRKTTFKSSFDGTPTLTYGLYTLDVSNGANTRVDTVVTNLSRTGFQLTLRTWANTELYGAYVSWMACGK</sequence>
<protein>
    <submittedName>
        <fullName evidence="2">ATP synthase subunits region ORF 7</fullName>
    </submittedName>
</protein>
<feature type="domain" description="H-type lectin" evidence="1">
    <location>
        <begin position="64"/>
        <end position="128"/>
    </location>
</feature>
<dbReference type="InterPro" id="IPR037221">
    <property type="entry name" value="H-type_lectin_dom_sf"/>
</dbReference>
<gene>
    <name evidence="2" type="ORF">CGI_10003163</name>
</gene>
<dbReference type="SUPFAM" id="SSF141086">
    <property type="entry name" value="Agglutinin HPA-like"/>
    <property type="match status" value="1"/>
</dbReference>
<name>K1QJK7_MAGGI</name>
<organism evidence="2">
    <name type="scientific">Magallana gigas</name>
    <name type="common">Pacific oyster</name>
    <name type="synonym">Crassostrea gigas</name>
    <dbReference type="NCBI Taxonomy" id="29159"/>
    <lineage>
        <taxon>Eukaryota</taxon>
        <taxon>Metazoa</taxon>
        <taxon>Spiralia</taxon>
        <taxon>Lophotrochozoa</taxon>
        <taxon>Mollusca</taxon>
        <taxon>Bivalvia</taxon>
        <taxon>Autobranchia</taxon>
        <taxon>Pteriomorphia</taxon>
        <taxon>Ostreida</taxon>
        <taxon>Ostreoidea</taxon>
        <taxon>Ostreidae</taxon>
        <taxon>Magallana</taxon>
    </lineage>
</organism>
<dbReference type="Gene3D" id="2.60.40.2080">
    <property type="match status" value="1"/>
</dbReference>
<reference evidence="2" key="1">
    <citation type="journal article" date="2012" name="Nature">
        <title>The oyster genome reveals stress adaptation and complexity of shell formation.</title>
        <authorList>
            <person name="Zhang G."/>
            <person name="Fang X."/>
            <person name="Guo X."/>
            <person name="Li L."/>
            <person name="Luo R."/>
            <person name="Xu F."/>
            <person name="Yang P."/>
            <person name="Zhang L."/>
            <person name="Wang X."/>
            <person name="Qi H."/>
            <person name="Xiong Z."/>
            <person name="Que H."/>
            <person name="Xie Y."/>
            <person name="Holland P.W."/>
            <person name="Paps J."/>
            <person name="Zhu Y."/>
            <person name="Wu F."/>
            <person name="Chen Y."/>
            <person name="Wang J."/>
            <person name="Peng C."/>
            <person name="Meng J."/>
            <person name="Yang L."/>
            <person name="Liu J."/>
            <person name="Wen B."/>
            <person name="Zhang N."/>
            <person name="Huang Z."/>
            <person name="Zhu Q."/>
            <person name="Feng Y."/>
            <person name="Mount A."/>
            <person name="Hedgecock D."/>
            <person name="Xu Z."/>
            <person name="Liu Y."/>
            <person name="Domazet-Loso T."/>
            <person name="Du Y."/>
            <person name="Sun X."/>
            <person name="Zhang S."/>
            <person name="Liu B."/>
            <person name="Cheng P."/>
            <person name="Jiang X."/>
            <person name="Li J."/>
            <person name="Fan D."/>
            <person name="Wang W."/>
            <person name="Fu W."/>
            <person name="Wang T."/>
            <person name="Wang B."/>
            <person name="Zhang J."/>
            <person name="Peng Z."/>
            <person name="Li Y."/>
            <person name="Li N."/>
            <person name="Wang J."/>
            <person name="Chen M."/>
            <person name="He Y."/>
            <person name="Tan F."/>
            <person name="Song X."/>
            <person name="Zheng Q."/>
            <person name="Huang R."/>
            <person name="Yang H."/>
            <person name="Du X."/>
            <person name="Chen L."/>
            <person name="Yang M."/>
            <person name="Gaffney P.M."/>
            <person name="Wang S."/>
            <person name="Luo L."/>
            <person name="She Z."/>
            <person name="Ming Y."/>
            <person name="Huang W."/>
            <person name="Zhang S."/>
            <person name="Huang B."/>
            <person name="Zhang Y."/>
            <person name="Qu T."/>
            <person name="Ni P."/>
            <person name="Miao G."/>
            <person name="Wang J."/>
            <person name="Wang Q."/>
            <person name="Steinberg C.E."/>
            <person name="Wang H."/>
            <person name="Li N."/>
            <person name="Qian L."/>
            <person name="Zhang G."/>
            <person name="Li Y."/>
            <person name="Yang H."/>
            <person name="Liu X."/>
            <person name="Wang J."/>
            <person name="Yin Y."/>
            <person name="Wang J."/>
        </authorList>
    </citation>
    <scope>NUCLEOTIDE SEQUENCE [LARGE SCALE GENOMIC DNA]</scope>
    <source>
        <strain evidence="2">05x7-T-G4-1.051#20</strain>
    </source>
</reference>
<dbReference type="EMBL" id="JH817367">
    <property type="protein sequence ID" value="EKC21866.1"/>
    <property type="molecule type" value="Genomic_DNA"/>
</dbReference>
<dbReference type="GO" id="GO:0007155">
    <property type="term" value="P:cell adhesion"/>
    <property type="evidence" value="ECO:0007669"/>
    <property type="project" value="InterPro"/>
</dbReference>
<evidence type="ECO:0000313" key="2">
    <source>
        <dbReference type="EMBL" id="EKC21866.1"/>
    </source>
</evidence>
<dbReference type="AlphaFoldDB" id="K1QJK7"/>
<proteinExistence type="predicted"/>
<dbReference type="InParanoid" id="K1QJK7"/>
<dbReference type="GO" id="GO:0030246">
    <property type="term" value="F:carbohydrate binding"/>
    <property type="evidence" value="ECO:0007669"/>
    <property type="project" value="InterPro"/>
</dbReference>
<accession>K1QJK7</accession>